<accession>A0A5B7JBU8</accession>
<keyword evidence="2" id="KW-1185">Reference proteome</keyword>
<evidence type="ECO:0000313" key="1">
    <source>
        <dbReference type="EMBL" id="MPC91536.1"/>
    </source>
</evidence>
<protein>
    <submittedName>
        <fullName evidence="1">Uncharacterized protein</fullName>
    </submittedName>
</protein>
<gene>
    <name evidence="1" type="ORF">E2C01_086581</name>
</gene>
<evidence type="ECO:0000313" key="2">
    <source>
        <dbReference type="Proteomes" id="UP000324222"/>
    </source>
</evidence>
<reference evidence="1 2" key="1">
    <citation type="submission" date="2019-05" db="EMBL/GenBank/DDBJ databases">
        <title>Another draft genome of Portunus trituberculatus and its Hox gene families provides insights of decapod evolution.</title>
        <authorList>
            <person name="Jeong J.-H."/>
            <person name="Song I."/>
            <person name="Kim S."/>
            <person name="Choi T."/>
            <person name="Kim D."/>
            <person name="Ryu S."/>
            <person name="Kim W."/>
        </authorList>
    </citation>
    <scope>NUCLEOTIDE SEQUENCE [LARGE SCALE GENOMIC DNA]</scope>
    <source>
        <tissue evidence="1">Muscle</tissue>
    </source>
</reference>
<organism evidence="1 2">
    <name type="scientific">Portunus trituberculatus</name>
    <name type="common">Swimming crab</name>
    <name type="synonym">Neptunus trituberculatus</name>
    <dbReference type="NCBI Taxonomy" id="210409"/>
    <lineage>
        <taxon>Eukaryota</taxon>
        <taxon>Metazoa</taxon>
        <taxon>Ecdysozoa</taxon>
        <taxon>Arthropoda</taxon>
        <taxon>Crustacea</taxon>
        <taxon>Multicrustacea</taxon>
        <taxon>Malacostraca</taxon>
        <taxon>Eumalacostraca</taxon>
        <taxon>Eucarida</taxon>
        <taxon>Decapoda</taxon>
        <taxon>Pleocyemata</taxon>
        <taxon>Brachyura</taxon>
        <taxon>Eubrachyura</taxon>
        <taxon>Portunoidea</taxon>
        <taxon>Portunidae</taxon>
        <taxon>Portuninae</taxon>
        <taxon>Portunus</taxon>
    </lineage>
</organism>
<proteinExistence type="predicted"/>
<dbReference type="EMBL" id="VSRR010088088">
    <property type="protein sequence ID" value="MPC91536.1"/>
    <property type="molecule type" value="Genomic_DNA"/>
</dbReference>
<comment type="caution">
    <text evidence="1">The sequence shown here is derived from an EMBL/GenBank/DDBJ whole genome shotgun (WGS) entry which is preliminary data.</text>
</comment>
<dbReference type="Proteomes" id="UP000324222">
    <property type="component" value="Unassembled WGS sequence"/>
</dbReference>
<sequence length="98" mass="10417">MLVRYRLDEHGNLTGARVQESAILGGGSAGERRLPGRGARRGASCPVVCQPVAAVAGRPRKGLGFPPLTLPGLSLPSPLLHREFDSDFQRSPDAHSHL</sequence>
<name>A0A5B7JBU8_PORTR</name>
<dbReference type="AlphaFoldDB" id="A0A5B7JBU8"/>